<feature type="compositionally biased region" description="Basic and acidic residues" evidence="2">
    <location>
        <begin position="34"/>
        <end position="68"/>
    </location>
</feature>
<reference evidence="3" key="1">
    <citation type="journal article" date="2023" name="Mol. Phylogenet. Evol.">
        <title>Genome-scale phylogeny and comparative genomics of the fungal order Sordariales.</title>
        <authorList>
            <person name="Hensen N."/>
            <person name="Bonometti L."/>
            <person name="Westerberg I."/>
            <person name="Brannstrom I.O."/>
            <person name="Guillou S."/>
            <person name="Cros-Aarteil S."/>
            <person name="Calhoun S."/>
            <person name="Haridas S."/>
            <person name="Kuo A."/>
            <person name="Mondo S."/>
            <person name="Pangilinan J."/>
            <person name="Riley R."/>
            <person name="LaButti K."/>
            <person name="Andreopoulos B."/>
            <person name="Lipzen A."/>
            <person name="Chen C."/>
            <person name="Yan M."/>
            <person name="Daum C."/>
            <person name="Ng V."/>
            <person name="Clum A."/>
            <person name="Steindorff A."/>
            <person name="Ohm R.A."/>
            <person name="Martin F."/>
            <person name="Silar P."/>
            <person name="Natvig D.O."/>
            <person name="Lalanne C."/>
            <person name="Gautier V."/>
            <person name="Ament-Velasquez S.L."/>
            <person name="Kruys A."/>
            <person name="Hutchinson M.I."/>
            <person name="Powell A.J."/>
            <person name="Barry K."/>
            <person name="Miller A.N."/>
            <person name="Grigoriev I.V."/>
            <person name="Debuchy R."/>
            <person name="Gladieux P."/>
            <person name="Hiltunen Thoren M."/>
            <person name="Johannesson H."/>
        </authorList>
    </citation>
    <scope>NUCLEOTIDE SEQUENCE</scope>
    <source>
        <strain evidence="3">FGSC 1904</strain>
    </source>
</reference>
<proteinExistence type="predicted"/>
<evidence type="ECO:0000313" key="4">
    <source>
        <dbReference type="Proteomes" id="UP001281003"/>
    </source>
</evidence>
<reference evidence="3" key="2">
    <citation type="submission" date="2023-07" db="EMBL/GenBank/DDBJ databases">
        <authorList>
            <consortium name="Lawrence Berkeley National Laboratory"/>
            <person name="Haridas S."/>
            <person name="Hensen N."/>
            <person name="Bonometti L."/>
            <person name="Westerberg I."/>
            <person name="Brannstrom I.O."/>
            <person name="Guillou S."/>
            <person name="Cros-Aarteil S."/>
            <person name="Calhoun S."/>
            <person name="Kuo A."/>
            <person name="Mondo S."/>
            <person name="Pangilinan J."/>
            <person name="Riley R."/>
            <person name="LaButti K."/>
            <person name="Andreopoulos B."/>
            <person name="Lipzen A."/>
            <person name="Chen C."/>
            <person name="Yanf M."/>
            <person name="Daum C."/>
            <person name="Ng V."/>
            <person name="Clum A."/>
            <person name="Steindorff A."/>
            <person name="Ohm R."/>
            <person name="Martin F."/>
            <person name="Silar P."/>
            <person name="Natvig D."/>
            <person name="Lalanne C."/>
            <person name="Gautier V."/>
            <person name="Ament-velasquez S.L."/>
            <person name="Kruys A."/>
            <person name="Hutchinson M.I."/>
            <person name="Powell A.J."/>
            <person name="Barry K."/>
            <person name="Miller A.N."/>
            <person name="Grigoriev I.V."/>
            <person name="Debuchy R."/>
            <person name="Gladieux P."/>
            <person name="Thoren M.H."/>
            <person name="Johannesson H."/>
        </authorList>
    </citation>
    <scope>NUCLEOTIDE SEQUENCE</scope>
    <source>
        <strain evidence="3">FGSC 1904</strain>
    </source>
</reference>
<organism evidence="3 4">
    <name type="scientific">Sordaria brevicollis</name>
    <dbReference type="NCBI Taxonomy" id="83679"/>
    <lineage>
        <taxon>Eukaryota</taxon>
        <taxon>Fungi</taxon>
        <taxon>Dikarya</taxon>
        <taxon>Ascomycota</taxon>
        <taxon>Pezizomycotina</taxon>
        <taxon>Sordariomycetes</taxon>
        <taxon>Sordariomycetidae</taxon>
        <taxon>Sordariales</taxon>
        <taxon>Sordariaceae</taxon>
        <taxon>Sordaria</taxon>
    </lineage>
</organism>
<protein>
    <submittedName>
        <fullName evidence="3">Uncharacterized protein</fullName>
    </submittedName>
</protein>
<accession>A0AAE0PPA4</accession>
<name>A0AAE0PPA4_SORBR</name>
<gene>
    <name evidence="3" type="ORF">B0T20DRAFT_26112</name>
</gene>
<keyword evidence="4" id="KW-1185">Reference proteome</keyword>
<feature type="region of interest" description="Disordered" evidence="2">
    <location>
        <begin position="34"/>
        <end position="165"/>
    </location>
</feature>
<dbReference type="Proteomes" id="UP001281003">
    <property type="component" value="Unassembled WGS sequence"/>
</dbReference>
<evidence type="ECO:0000256" key="1">
    <source>
        <dbReference type="SAM" id="Coils"/>
    </source>
</evidence>
<dbReference type="AlphaFoldDB" id="A0AAE0PPA4"/>
<feature type="compositionally biased region" description="Polar residues" evidence="2">
    <location>
        <begin position="87"/>
        <end position="102"/>
    </location>
</feature>
<evidence type="ECO:0000313" key="3">
    <source>
        <dbReference type="EMBL" id="KAK3403412.1"/>
    </source>
</evidence>
<dbReference type="EMBL" id="JAUTDP010000001">
    <property type="protein sequence ID" value="KAK3403412.1"/>
    <property type="molecule type" value="Genomic_DNA"/>
</dbReference>
<sequence>MLDLFSVNLSTQILNPSSKLPARLRAPFPLRKAMDTESHTSDSHSPHIDLSDYLPDERPRSFRRHFTDIKPPSALRIGPIKPLSLQPKRTISNPLRATSHSKPSYDIPSQDGSSGSSNSYSDKIQTLNGPTTLAPSSSTLNSTTLHSNTPDDPLNPNPSNTNTLTRADIIRHIQLKKFLEAFIRRRKNLKTELEDRLRLLKQEAKNNRRRRQNIFFYPSAAAAAANDSNSNMNGNGMLDLQKEQRIDGLVEERIRLAHETYEQQLALLINEFAVMGLREEVLRVI</sequence>
<comment type="caution">
    <text evidence="3">The sequence shown here is derived from an EMBL/GenBank/DDBJ whole genome shotgun (WGS) entry which is preliminary data.</text>
</comment>
<evidence type="ECO:0000256" key="2">
    <source>
        <dbReference type="SAM" id="MobiDB-lite"/>
    </source>
</evidence>
<keyword evidence="1" id="KW-0175">Coiled coil</keyword>
<feature type="coiled-coil region" evidence="1">
    <location>
        <begin position="183"/>
        <end position="210"/>
    </location>
</feature>
<feature type="compositionally biased region" description="Low complexity" evidence="2">
    <location>
        <begin position="109"/>
        <end position="122"/>
    </location>
</feature>
<feature type="compositionally biased region" description="Low complexity" evidence="2">
    <location>
        <begin position="130"/>
        <end position="165"/>
    </location>
</feature>